<dbReference type="SMART" id="SM00858">
    <property type="entry name" value="SAF"/>
    <property type="match status" value="1"/>
</dbReference>
<organism evidence="2 3">
    <name type="scientific">Amycolatopsis carbonis</name>
    <dbReference type="NCBI Taxonomy" id="715471"/>
    <lineage>
        <taxon>Bacteria</taxon>
        <taxon>Bacillati</taxon>
        <taxon>Actinomycetota</taxon>
        <taxon>Actinomycetes</taxon>
        <taxon>Pseudonocardiales</taxon>
        <taxon>Pseudonocardiaceae</taxon>
        <taxon>Amycolatopsis</taxon>
    </lineage>
</organism>
<dbReference type="AlphaFoldDB" id="A0A9Y2IKN7"/>
<name>A0A9Y2IKN7_9PSEU</name>
<dbReference type="EMBL" id="CP127294">
    <property type="protein sequence ID" value="WIX81689.1"/>
    <property type="molecule type" value="Genomic_DNA"/>
</dbReference>
<feature type="domain" description="SAF" evidence="1">
    <location>
        <begin position="50"/>
        <end position="112"/>
    </location>
</feature>
<keyword evidence="3" id="KW-1185">Reference proteome</keyword>
<reference evidence="2 3" key="1">
    <citation type="submission" date="2023-06" db="EMBL/GenBank/DDBJ databases">
        <authorList>
            <person name="Oyuntsetseg B."/>
            <person name="Kim S.B."/>
        </authorList>
    </citation>
    <scope>NUCLEOTIDE SEQUENCE [LARGE SCALE GENOMIC DNA]</scope>
    <source>
        <strain evidence="2 3">2-15</strain>
    </source>
</reference>
<evidence type="ECO:0000313" key="2">
    <source>
        <dbReference type="EMBL" id="WIX81689.1"/>
    </source>
</evidence>
<dbReference type="InterPro" id="IPR013974">
    <property type="entry name" value="SAF"/>
</dbReference>
<dbReference type="Proteomes" id="UP001236014">
    <property type="component" value="Chromosome"/>
</dbReference>
<dbReference type="RefSeq" id="WP_285972274.1">
    <property type="nucleotide sequence ID" value="NZ_CP127294.1"/>
</dbReference>
<dbReference type="CDD" id="cd11614">
    <property type="entry name" value="SAF_CpaB_FlgA_like"/>
    <property type="match status" value="1"/>
</dbReference>
<gene>
    <name evidence="2" type="ORF">QRX50_13465</name>
</gene>
<dbReference type="Pfam" id="PF08666">
    <property type="entry name" value="SAF"/>
    <property type="match status" value="1"/>
</dbReference>
<evidence type="ECO:0000259" key="1">
    <source>
        <dbReference type="SMART" id="SM00858"/>
    </source>
</evidence>
<evidence type="ECO:0000313" key="3">
    <source>
        <dbReference type="Proteomes" id="UP001236014"/>
    </source>
</evidence>
<protein>
    <submittedName>
        <fullName evidence="2">SAF domain-containing protein</fullName>
    </submittedName>
</protein>
<accession>A0A9Y2IKN7</accession>
<proteinExistence type="predicted"/>
<dbReference type="KEGG" id="acab:QRX50_13465"/>
<sequence>MDTLLSRLTDLHVLRGRRARLLRRFLAAALLLAGLLVLLHPASARGAPSTATVVAARDLPAGSVLRAADLRLADLPDDVRPAGALGDVGAAVGRLLSGAARAGEPLTDVRLLGTTLPATGESGTVTVAVRLADAGVAELLRPGQHVGVVAAPDATHTAAELVKDATVVTVHRPDGGGQGVIAPDKGPLVLLALPVNVATEVAATSLERPVTVTLR</sequence>